<evidence type="ECO:0000313" key="2">
    <source>
        <dbReference type="Proteomes" id="UP000249757"/>
    </source>
</evidence>
<gene>
    <name evidence="1" type="ORF">Ptr86124_012234</name>
</gene>
<name>A0A922N650_9PLEO</name>
<proteinExistence type="predicted"/>
<evidence type="ECO:0000313" key="1">
    <source>
        <dbReference type="EMBL" id="KAI1508935.1"/>
    </source>
</evidence>
<sequence>MREYGIEDYDSYNVDKKGFFIGITNRSKRIFTKAIWASKERTAAIQDSNREYITLIACVCASGEALPPALIYEGKAGLQSSWVDDVEAHSTRFSLLIQPQDGRTMSLDWPGSSRCLIASQRRKQDGSGGSSSLMATAAMSRANLLTFAMATR</sequence>
<keyword evidence="2" id="KW-1185">Reference proteome</keyword>
<reference evidence="2" key="1">
    <citation type="journal article" date="2022" name="Microb. Genom.">
        <title>A global pangenome for the wheat fungal pathogen Pyrenophora tritici-repentis and prediction of effector protein structural homology.</title>
        <authorList>
            <person name="Moolhuijzen P.M."/>
            <person name="See P.T."/>
            <person name="Shi G."/>
            <person name="Powell H.R."/>
            <person name="Cockram J."/>
            <person name="Jorgensen L.N."/>
            <person name="Benslimane H."/>
            <person name="Strelkov S.E."/>
            <person name="Turner J."/>
            <person name="Liu Z."/>
            <person name="Moffat C.S."/>
        </authorList>
    </citation>
    <scope>NUCLEOTIDE SEQUENCE [LARGE SCALE GENOMIC DNA]</scope>
</reference>
<dbReference type="AlphaFoldDB" id="A0A922N650"/>
<organism evidence="1 2">
    <name type="scientific">Pyrenophora tritici-repentis</name>
    <dbReference type="NCBI Taxonomy" id="45151"/>
    <lineage>
        <taxon>Eukaryota</taxon>
        <taxon>Fungi</taxon>
        <taxon>Dikarya</taxon>
        <taxon>Ascomycota</taxon>
        <taxon>Pezizomycotina</taxon>
        <taxon>Dothideomycetes</taxon>
        <taxon>Pleosporomycetidae</taxon>
        <taxon>Pleosporales</taxon>
        <taxon>Pleosporineae</taxon>
        <taxon>Pleosporaceae</taxon>
        <taxon>Pyrenophora</taxon>
    </lineage>
</organism>
<accession>A0A922N650</accession>
<dbReference type="EMBL" id="NRDI02000023">
    <property type="protein sequence ID" value="KAI1508935.1"/>
    <property type="molecule type" value="Genomic_DNA"/>
</dbReference>
<protein>
    <submittedName>
        <fullName evidence="1">DDE-1 domain containing protein</fullName>
    </submittedName>
</protein>
<dbReference type="Proteomes" id="UP000249757">
    <property type="component" value="Unassembled WGS sequence"/>
</dbReference>
<comment type="caution">
    <text evidence="1">The sequence shown here is derived from an EMBL/GenBank/DDBJ whole genome shotgun (WGS) entry which is preliminary data.</text>
</comment>